<feature type="region of interest" description="Disordered" evidence="1">
    <location>
        <begin position="1"/>
        <end position="22"/>
    </location>
</feature>
<evidence type="ECO:0000256" key="1">
    <source>
        <dbReference type="SAM" id="MobiDB-lite"/>
    </source>
</evidence>
<name>A0A7S0CCW7_9STRA</name>
<feature type="compositionally biased region" description="Low complexity" evidence="1">
    <location>
        <begin position="1"/>
        <end position="19"/>
    </location>
</feature>
<protein>
    <submittedName>
        <fullName evidence="2">Uncharacterized protein</fullName>
    </submittedName>
</protein>
<gene>
    <name evidence="2" type="ORF">PINE0816_LOCUS14341</name>
</gene>
<accession>A0A7S0CCW7</accession>
<organism evidence="2">
    <name type="scientific">Proboscia inermis</name>
    <dbReference type="NCBI Taxonomy" id="420281"/>
    <lineage>
        <taxon>Eukaryota</taxon>
        <taxon>Sar</taxon>
        <taxon>Stramenopiles</taxon>
        <taxon>Ochrophyta</taxon>
        <taxon>Bacillariophyta</taxon>
        <taxon>Coscinodiscophyceae</taxon>
        <taxon>Rhizosoleniophycidae</taxon>
        <taxon>Rhizosoleniales</taxon>
        <taxon>Rhizosoleniaceae</taxon>
        <taxon>Proboscia</taxon>
    </lineage>
</organism>
<dbReference type="EMBL" id="HBEL01030728">
    <property type="protein sequence ID" value="CAD8418206.1"/>
    <property type="molecule type" value="Transcribed_RNA"/>
</dbReference>
<sequence>MSRPMPRASPSRSYSSPSRGATYMAPTRVYSRPIIMSPFGYSPFGYGGGGFGGFGKNMLFCYSLFTKTISFFKQAYVSFKSFIVSLSRRIGLRIGRNGW</sequence>
<proteinExistence type="predicted"/>
<reference evidence="2" key="1">
    <citation type="submission" date="2021-01" db="EMBL/GenBank/DDBJ databases">
        <authorList>
            <person name="Corre E."/>
            <person name="Pelletier E."/>
            <person name="Niang G."/>
            <person name="Scheremetjew M."/>
            <person name="Finn R."/>
            <person name="Kale V."/>
            <person name="Holt S."/>
            <person name="Cochrane G."/>
            <person name="Meng A."/>
            <person name="Brown T."/>
            <person name="Cohen L."/>
        </authorList>
    </citation>
    <scope>NUCLEOTIDE SEQUENCE</scope>
    <source>
        <strain evidence="2">CCAP1064/1</strain>
    </source>
</reference>
<dbReference type="AlphaFoldDB" id="A0A7S0CCW7"/>
<evidence type="ECO:0000313" key="2">
    <source>
        <dbReference type="EMBL" id="CAD8418206.1"/>
    </source>
</evidence>